<dbReference type="CDD" id="cd00038">
    <property type="entry name" value="CAP_ED"/>
    <property type="match status" value="1"/>
</dbReference>
<dbReference type="InterPro" id="IPR014710">
    <property type="entry name" value="RmlC-like_jellyroll"/>
</dbReference>
<dbReference type="InterPro" id="IPR012318">
    <property type="entry name" value="HTH_CRP"/>
</dbReference>
<name>A0A4Q1CEJ1_9BACT</name>
<dbReference type="PANTHER" id="PTHR24567:SF74">
    <property type="entry name" value="HTH-TYPE TRANSCRIPTIONAL REGULATOR ARCR"/>
    <property type="match status" value="1"/>
</dbReference>
<evidence type="ECO:0000256" key="3">
    <source>
        <dbReference type="ARBA" id="ARBA00023163"/>
    </source>
</evidence>
<dbReference type="OrthoDB" id="9788438at2"/>
<dbReference type="GO" id="GO:0003677">
    <property type="term" value="F:DNA binding"/>
    <property type="evidence" value="ECO:0007669"/>
    <property type="project" value="UniProtKB-KW"/>
</dbReference>
<dbReference type="EMBL" id="SDHW01000006">
    <property type="protein sequence ID" value="RXK58284.1"/>
    <property type="molecule type" value="Genomic_DNA"/>
</dbReference>
<evidence type="ECO:0000313" key="7">
    <source>
        <dbReference type="Proteomes" id="UP000290204"/>
    </source>
</evidence>
<evidence type="ECO:0000259" key="5">
    <source>
        <dbReference type="PROSITE" id="PS51063"/>
    </source>
</evidence>
<sequence>MGSDDKFLLIRNYDLFAHITDEEYEELNLAHHFIEAGKGDYIYFDSAYHNKLYFLKGGTIKIGYVGEDGKEVIKEIIRQGEVFGQFTLERNNLNGEFAQAYKADVSLCAFNIDDFEKLLKTKPAIGFHFTKQVGQKLRKLESRLLNLLNKDVKTRLVNFLIMLAQEYGNKTANDEQTVQNFLTHEDIAQLIGSSRQTVTTLLNELEAAALVEVSRQQIKIPSVKKLQKSLAVS</sequence>
<comment type="caution">
    <text evidence="6">The sequence shown here is derived from an EMBL/GenBank/DDBJ whole genome shotgun (WGS) entry which is preliminary data.</text>
</comment>
<proteinExistence type="predicted"/>
<dbReference type="PROSITE" id="PS51063">
    <property type="entry name" value="HTH_CRP_2"/>
    <property type="match status" value="1"/>
</dbReference>
<keyword evidence="1" id="KW-0805">Transcription regulation</keyword>
<dbReference type="CDD" id="cd00092">
    <property type="entry name" value="HTH_CRP"/>
    <property type="match status" value="1"/>
</dbReference>
<gene>
    <name evidence="6" type="ORF">ESA94_16690</name>
</gene>
<keyword evidence="7" id="KW-1185">Reference proteome</keyword>
<keyword evidence="3" id="KW-0804">Transcription</keyword>
<dbReference type="Gene3D" id="2.60.120.10">
    <property type="entry name" value="Jelly Rolls"/>
    <property type="match status" value="1"/>
</dbReference>
<dbReference type="RefSeq" id="WP_129132084.1">
    <property type="nucleotide sequence ID" value="NZ_SDHW01000006.1"/>
</dbReference>
<dbReference type="InterPro" id="IPR018490">
    <property type="entry name" value="cNMP-bd_dom_sf"/>
</dbReference>
<dbReference type="InterPro" id="IPR036388">
    <property type="entry name" value="WH-like_DNA-bd_sf"/>
</dbReference>
<dbReference type="PROSITE" id="PS50042">
    <property type="entry name" value="CNMP_BINDING_3"/>
    <property type="match status" value="1"/>
</dbReference>
<organism evidence="6 7">
    <name type="scientific">Lacibacter luteus</name>
    <dbReference type="NCBI Taxonomy" id="2508719"/>
    <lineage>
        <taxon>Bacteria</taxon>
        <taxon>Pseudomonadati</taxon>
        <taxon>Bacteroidota</taxon>
        <taxon>Chitinophagia</taxon>
        <taxon>Chitinophagales</taxon>
        <taxon>Chitinophagaceae</taxon>
        <taxon>Lacibacter</taxon>
    </lineage>
</organism>
<dbReference type="InterPro" id="IPR050397">
    <property type="entry name" value="Env_Response_Regulators"/>
</dbReference>
<dbReference type="Pfam" id="PF13545">
    <property type="entry name" value="HTH_Crp_2"/>
    <property type="match status" value="1"/>
</dbReference>
<reference evidence="6 7" key="1">
    <citation type="submission" date="2019-01" db="EMBL/GenBank/DDBJ databases">
        <title>Lacibacter sp. strain TTM-7.</title>
        <authorList>
            <person name="Chen W.-M."/>
        </authorList>
    </citation>
    <scope>NUCLEOTIDE SEQUENCE [LARGE SCALE GENOMIC DNA]</scope>
    <source>
        <strain evidence="6 7">TTM-7</strain>
    </source>
</reference>
<dbReference type="SUPFAM" id="SSF51206">
    <property type="entry name" value="cAMP-binding domain-like"/>
    <property type="match status" value="1"/>
</dbReference>
<dbReference type="Pfam" id="PF00027">
    <property type="entry name" value="cNMP_binding"/>
    <property type="match status" value="1"/>
</dbReference>
<dbReference type="GO" id="GO:0003700">
    <property type="term" value="F:DNA-binding transcription factor activity"/>
    <property type="evidence" value="ECO:0007669"/>
    <property type="project" value="TreeGrafter"/>
</dbReference>
<keyword evidence="2" id="KW-0238">DNA-binding</keyword>
<protein>
    <submittedName>
        <fullName evidence="6">Crp/Fnr family transcriptional regulator</fullName>
    </submittedName>
</protein>
<feature type="domain" description="Cyclic nucleotide-binding" evidence="4">
    <location>
        <begin position="15"/>
        <end position="119"/>
    </location>
</feature>
<dbReference type="GO" id="GO:0005829">
    <property type="term" value="C:cytosol"/>
    <property type="evidence" value="ECO:0007669"/>
    <property type="project" value="TreeGrafter"/>
</dbReference>
<evidence type="ECO:0000313" key="6">
    <source>
        <dbReference type="EMBL" id="RXK58284.1"/>
    </source>
</evidence>
<dbReference type="InterPro" id="IPR036390">
    <property type="entry name" value="WH_DNA-bd_sf"/>
</dbReference>
<dbReference type="PANTHER" id="PTHR24567">
    <property type="entry name" value="CRP FAMILY TRANSCRIPTIONAL REGULATORY PROTEIN"/>
    <property type="match status" value="1"/>
</dbReference>
<feature type="domain" description="HTH crp-type" evidence="5">
    <location>
        <begin position="150"/>
        <end position="224"/>
    </location>
</feature>
<dbReference type="InterPro" id="IPR000595">
    <property type="entry name" value="cNMP-bd_dom"/>
</dbReference>
<dbReference type="AlphaFoldDB" id="A0A4Q1CEJ1"/>
<dbReference type="SMART" id="SM00419">
    <property type="entry name" value="HTH_CRP"/>
    <property type="match status" value="1"/>
</dbReference>
<dbReference type="Gene3D" id="1.10.10.10">
    <property type="entry name" value="Winged helix-like DNA-binding domain superfamily/Winged helix DNA-binding domain"/>
    <property type="match status" value="1"/>
</dbReference>
<dbReference type="SUPFAM" id="SSF46785">
    <property type="entry name" value="Winged helix' DNA-binding domain"/>
    <property type="match status" value="1"/>
</dbReference>
<evidence type="ECO:0000256" key="2">
    <source>
        <dbReference type="ARBA" id="ARBA00023125"/>
    </source>
</evidence>
<evidence type="ECO:0000259" key="4">
    <source>
        <dbReference type="PROSITE" id="PS50042"/>
    </source>
</evidence>
<dbReference type="SMART" id="SM00100">
    <property type="entry name" value="cNMP"/>
    <property type="match status" value="1"/>
</dbReference>
<accession>A0A4Q1CEJ1</accession>
<dbReference type="Proteomes" id="UP000290204">
    <property type="component" value="Unassembled WGS sequence"/>
</dbReference>
<evidence type="ECO:0000256" key="1">
    <source>
        <dbReference type="ARBA" id="ARBA00023015"/>
    </source>
</evidence>